<organism evidence="3 4">
    <name type="scientific">Brevibacterium paucivorans</name>
    <dbReference type="NCBI Taxonomy" id="170994"/>
    <lineage>
        <taxon>Bacteria</taxon>
        <taxon>Bacillati</taxon>
        <taxon>Actinomycetota</taxon>
        <taxon>Actinomycetes</taxon>
        <taxon>Micrococcales</taxon>
        <taxon>Brevibacteriaceae</taxon>
        <taxon>Brevibacterium</taxon>
    </lineage>
</organism>
<protein>
    <recommendedName>
        <fullName evidence="5">DUF4352 domain-containing protein</fullName>
    </recommendedName>
</protein>
<gene>
    <name evidence="3" type="ORF">CJ199_11070</name>
</gene>
<dbReference type="AlphaFoldDB" id="A0A2N6VLC3"/>
<evidence type="ECO:0008006" key="5">
    <source>
        <dbReference type="Google" id="ProtNLM"/>
    </source>
</evidence>
<evidence type="ECO:0000256" key="1">
    <source>
        <dbReference type="SAM" id="MobiDB-lite"/>
    </source>
</evidence>
<accession>A0A2N6VLC3</accession>
<reference evidence="3 4" key="1">
    <citation type="submission" date="2017-09" db="EMBL/GenBank/DDBJ databases">
        <title>Bacterial strain isolated from the female urinary microbiota.</title>
        <authorList>
            <person name="Thomas-White K."/>
            <person name="Kumar N."/>
            <person name="Forster S."/>
            <person name="Putonti C."/>
            <person name="Lawley T."/>
            <person name="Wolfe A.J."/>
        </authorList>
    </citation>
    <scope>NUCLEOTIDE SEQUENCE [LARGE SCALE GENOMIC DNA]</scope>
    <source>
        <strain evidence="3 4">UMB1301</strain>
    </source>
</reference>
<evidence type="ECO:0000313" key="4">
    <source>
        <dbReference type="Proteomes" id="UP000235598"/>
    </source>
</evidence>
<evidence type="ECO:0000313" key="3">
    <source>
        <dbReference type="EMBL" id="PMD04887.1"/>
    </source>
</evidence>
<feature type="region of interest" description="Disordered" evidence="1">
    <location>
        <begin position="34"/>
        <end position="55"/>
    </location>
</feature>
<evidence type="ECO:0000256" key="2">
    <source>
        <dbReference type="SAM" id="SignalP"/>
    </source>
</evidence>
<comment type="caution">
    <text evidence="3">The sequence shown here is derived from an EMBL/GenBank/DDBJ whole genome shotgun (WGS) entry which is preliminary data.</text>
</comment>
<feature type="chain" id="PRO_5038894854" description="DUF4352 domain-containing protein" evidence="2">
    <location>
        <begin position="33"/>
        <end position="192"/>
    </location>
</feature>
<keyword evidence="2" id="KW-0732">Signal</keyword>
<dbReference type="EMBL" id="PNHK01000004">
    <property type="protein sequence ID" value="PMD04887.1"/>
    <property type="molecule type" value="Genomic_DNA"/>
</dbReference>
<name>A0A2N6VLC3_9MICO</name>
<proteinExistence type="predicted"/>
<feature type="compositionally biased region" description="Polar residues" evidence="1">
    <location>
        <begin position="45"/>
        <end position="54"/>
    </location>
</feature>
<feature type="signal peptide" evidence="2">
    <location>
        <begin position="1"/>
        <end position="32"/>
    </location>
</feature>
<sequence length="192" mass="19947">MVIGYSFYMKIKSLSGLVAVALIGALSACSSGDPVPAENAVAESTPESDSQSDPVQFGNEIEIAGATVKVTNPKRVKATDEFNPEANVGDELSIIHVKVDTASSSTDTYMPSITVYAGEEGEEVESVCDGAVGTENCGNVGAETPPGIVTTSKFGYKVSVKEKLTVMVSVDKKIGPNEIEQVGVATFTGFAK</sequence>
<dbReference type="Proteomes" id="UP000235598">
    <property type="component" value="Unassembled WGS sequence"/>
</dbReference>